<feature type="domain" description="C2H2-type" evidence="13">
    <location>
        <begin position="273"/>
        <end position="296"/>
    </location>
</feature>
<dbReference type="GO" id="GO:0003677">
    <property type="term" value="F:DNA binding"/>
    <property type="evidence" value="ECO:0007669"/>
    <property type="project" value="UniProtKB-KW"/>
</dbReference>
<dbReference type="SUPFAM" id="SSF57667">
    <property type="entry name" value="beta-beta-alpha zinc fingers"/>
    <property type="match status" value="5"/>
</dbReference>
<evidence type="ECO:0000256" key="2">
    <source>
        <dbReference type="ARBA" id="ARBA00022723"/>
    </source>
</evidence>
<comment type="subcellular location">
    <subcellularLocation>
        <location evidence="1">Nucleus</location>
    </subcellularLocation>
</comment>
<feature type="binding site" evidence="11">
    <location>
        <position position="10"/>
    </location>
    <ligand>
        <name>Zn(2+)</name>
        <dbReference type="ChEBI" id="CHEBI:29105"/>
    </ligand>
</feature>
<feature type="compositionally biased region" description="Polar residues" evidence="12">
    <location>
        <begin position="114"/>
        <end position="131"/>
    </location>
</feature>
<dbReference type="PANTHER" id="PTHR16515">
    <property type="entry name" value="PR DOMAIN ZINC FINGER PROTEIN"/>
    <property type="match status" value="1"/>
</dbReference>
<dbReference type="PROSITE" id="PS50157">
    <property type="entry name" value="ZINC_FINGER_C2H2_2"/>
    <property type="match status" value="8"/>
</dbReference>
<feature type="domain" description="C2H2-type" evidence="13">
    <location>
        <begin position="328"/>
        <end position="355"/>
    </location>
</feature>
<dbReference type="InterPro" id="IPR012934">
    <property type="entry name" value="Znf_AD"/>
</dbReference>
<dbReference type="InterPro" id="IPR013087">
    <property type="entry name" value="Znf_C2H2_type"/>
</dbReference>
<evidence type="ECO:0000256" key="1">
    <source>
        <dbReference type="ARBA" id="ARBA00004123"/>
    </source>
</evidence>
<evidence type="ECO:0000256" key="4">
    <source>
        <dbReference type="ARBA" id="ARBA00022771"/>
    </source>
</evidence>
<dbReference type="EMBL" id="LR899009">
    <property type="protein sequence ID" value="CAD7080098.1"/>
    <property type="molecule type" value="Genomic_DNA"/>
</dbReference>
<feature type="compositionally biased region" description="Low complexity" evidence="12">
    <location>
        <begin position="104"/>
        <end position="113"/>
    </location>
</feature>
<dbReference type="SMART" id="SM00868">
    <property type="entry name" value="zf-AD"/>
    <property type="match status" value="1"/>
</dbReference>
<keyword evidence="2 11" id="KW-0479">Metal-binding</keyword>
<dbReference type="PANTHER" id="PTHR16515:SF49">
    <property type="entry name" value="GASTRULA ZINC FINGER PROTEIN XLCGF49.1-LIKE-RELATED"/>
    <property type="match status" value="1"/>
</dbReference>
<keyword evidence="7" id="KW-0238">DNA-binding</keyword>
<reference evidence="15 16" key="1">
    <citation type="submission" date="2020-11" db="EMBL/GenBank/DDBJ databases">
        <authorList>
            <person name="Wallbank WR R."/>
            <person name="Pardo Diaz C."/>
            <person name="Kozak K."/>
            <person name="Martin S."/>
            <person name="Jiggins C."/>
            <person name="Moest M."/>
            <person name="Warren A I."/>
            <person name="Generalovic N T."/>
            <person name="Byers J.R.P. K."/>
            <person name="Montejo-Kovacevich G."/>
            <person name="Yen C E."/>
        </authorList>
    </citation>
    <scope>NUCLEOTIDE SEQUENCE [LARGE SCALE GENOMIC DNA]</scope>
</reference>
<dbReference type="AlphaFoldDB" id="A0A7R8UFV7"/>
<evidence type="ECO:0000313" key="15">
    <source>
        <dbReference type="EMBL" id="CAD7080098.1"/>
    </source>
</evidence>
<evidence type="ECO:0000259" key="14">
    <source>
        <dbReference type="PROSITE" id="PS51915"/>
    </source>
</evidence>
<keyword evidence="8" id="KW-0804">Transcription</keyword>
<evidence type="ECO:0000256" key="7">
    <source>
        <dbReference type="ARBA" id="ARBA00023125"/>
    </source>
</evidence>
<feature type="binding site" evidence="11">
    <location>
        <position position="65"/>
    </location>
    <ligand>
        <name>Zn(2+)</name>
        <dbReference type="ChEBI" id="CHEBI:29105"/>
    </ligand>
</feature>
<organism evidence="15 16">
    <name type="scientific">Hermetia illucens</name>
    <name type="common">Black soldier fly</name>
    <dbReference type="NCBI Taxonomy" id="343691"/>
    <lineage>
        <taxon>Eukaryota</taxon>
        <taxon>Metazoa</taxon>
        <taxon>Ecdysozoa</taxon>
        <taxon>Arthropoda</taxon>
        <taxon>Hexapoda</taxon>
        <taxon>Insecta</taxon>
        <taxon>Pterygota</taxon>
        <taxon>Neoptera</taxon>
        <taxon>Endopterygota</taxon>
        <taxon>Diptera</taxon>
        <taxon>Brachycera</taxon>
        <taxon>Stratiomyomorpha</taxon>
        <taxon>Stratiomyidae</taxon>
        <taxon>Hermetiinae</taxon>
        <taxon>Hermetia</taxon>
    </lineage>
</organism>
<dbReference type="SUPFAM" id="SSF57716">
    <property type="entry name" value="Glucocorticoid receptor-like (DNA-binding domain)"/>
    <property type="match status" value="1"/>
</dbReference>
<dbReference type="Gene3D" id="3.30.160.60">
    <property type="entry name" value="Classic Zinc Finger"/>
    <property type="match status" value="6"/>
</dbReference>
<keyword evidence="16" id="KW-1185">Reference proteome</keyword>
<sequence>MDLANICRACLYADQTLFSVFDPVVSEVDSGLVSIGITAAEMLGAFTSVMIVSNDDLPTKICTACLDQIHRAYTFKLKCESSQTALKSLIEEFTAKLNTDSSRESSTTPSEPTNDQQPSQIDPPDTTTSNTEVSEILNFSDTSLDDLNIPSVTSLINEDQNIPLEELSGQDVQMLNLNLNLDSLNDITNDIQTFGNIIIEYGDPLAEPKDNSEKWIENCYECPGCHKEFRKVGLLRSHIVDVHMEGKLCKICNEEYKTTIWKHISEHMPAKAFPCTDCEKSFHSQFNLQMHRKMAHDDFLTCEYCSMRFRNMQKFRDHVFQHTGKHDFQCDICLKVLKRKSALVLHKQNHAGERPFKCDHCPKTFGYKGNLKFHMVAAHGGEKLPHTCDLCSKRFKNRPQLIKHRFEHTGSTELKCDVCSEVFETKYKLELHRRKHTGEKPLKCEVCGRGFRLKCNLKEHMGTHSEERPFQCELCPCRYKRTYLLTLHIRNRHPDYAKKTKLAPL</sequence>
<dbReference type="SMART" id="SM00355">
    <property type="entry name" value="ZnF_C2H2"/>
    <property type="match status" value="10"/>
</dbReference>
<dbReference type="Gene3D" id="3.40.1800.20">
    <property type="match status" value="1"/>
</dbReference>
<evidence type="ECO:0000256" key="3">
    <source>
        <dbReference type="ARBA" id="ARBA00022737"/>
    </source>
</evidence>
<keyword evidence="3" id="KW-0677">Repeat</keyword>
<evidence type="ECO:0000256" key="9">
    <source>
        <dbReference type="ARBA" id="ARBA00023242"/>
    </source>
</evidence>
<feature type="domain" description="C2H2-type" evidence="13">
    <location>
        <begin position="356"/>
        <end position="384"/>
    </location>
</feature>
<evidence type="ECO:0000256" key="6">
    <source>
        <dbReference type="ARBA" id="ARBA00023015"/>
    </source>
</evidence>
<gene>
    <name evidence="15" type="ORF">HERILL_LOCUS3273</name>
</gene>
<dbReference type="FunFam" id="3.30.160.60:FF:000624">
    <property type="entry name" value="zinc finger protein 697"/>
    <property type="match status" value="2"/>
</dbReference>
<dbReference type="GO" id="GO:0005634">
    <property type="term" value="C:nucleus"/>
    <property type="evidence" value="ECO:0007669"/>
    <property type="project" value="UniProtKB-SubCell"/>
</dbReference>
<feature type="region of interest" description="Disordered" evidence="12">
    <location>
        <begin position="97"/>
        <end position="131"/>
    </location>
</feature>
<feature type="binding site" evidence="11">
    <location>
        <position position="7"/>
    </location>
    <ligand>
        <name>Zn(2+)</name>
        <dbReference type="ChEBI" id="CHEBI:29105"/>
    </ligand>
</feature>
<keyword evidence="5 11" id="KW-0862">Zinc</keyword>
<evidence type="ECO:0000259" key="13">
    <source>
        <dbReference type="PROSITE" id="PS50157"/>
    </source>
</evidence>
<evidence type="ECO:0000256" key="5">
    <source>
        <dbReference type="ARBA" id="ARBA00022833"/>
    </source>
</evidence>
<name>A0A7R8UFV7_HERIL</name>
<dbReference type="GO" id="GO:0010468">
    <property type="term" value="P:regulation of gene expression"/>
    <property type="evidence" value="ECO:0007669"/>
    <property type="project" value="TreeGrafter"/>
</dbReference>
<dbReference type="InterPro" id="IPR036236">
    <property type="entry name" value="Znf_C2H2_sf"/>
</dbReference>
<feature type="binding site" evidence="11">
    <location>
        <position position="62"/>
    </location>
    <ligand>
        <name>Zn(2+)</name>
        <dbReference type="ChEBI" id="CHEBI:29105"/>
    </ligand>
</feature>
<dbReference type="PROSITE" id="PS51915">
    <property type="entry name" value="ZAD"/>
    <property type="match status" value="1"/>
</dbReference>
<dbReference type="PROSITE" id="PS00028">
    <property type="entry name" value="ZINC_FINGER_C2H2_1"/>
    <property type="match status" value="9"/>
</dbReference>
<dbReference type="Proteomes" id="UP000594454">
    <property type="component" value="Chromosome 1"/>
</dbReference>
<evidence type="ECO:0000256" key="10">
    <source>
        <dbReference type="PROSITE-ProRule" id="PRU00042"/>
    </source>
</evidence>
<keyword evidence="9" id="KW-0539">Nucleus</keyword>
<keyword evidence="4 10" id="KW-0863">Zinc-finger</keyword>
<dbReference type="InParanoid" id="A0A7R8UFV7"/>
<feature type="domain" description="C2H2-type" evidence="13">
    <location>
        <begin position="442"/>
        <end position="469"/>
    </location>
</feature>
<evidence type="ECO:0000256" key="11">
    <source>
        <dbReference type="PROSITE-ProRule" id="PRU01263"/>
    </source>
</evidence>
<feature type="domain" description="C2H2-type" evidence="13">
    <location>
        <begin position="414"/>
        <end position="441"/>
    </location>
</feature>
<evidence type="ECO:0000313" key="16">
    <source>
        <dbReference type="Proteomes" id="UP000594454"/>
    </source>
</evidence>
<dbReference type="OrthoDB" id="6077919at2759"/>
<feature type="domain" description="C2H2-type" evidence="13">
    <location>
        <begin position="220"/>
        <end position="248"/>
    </location>
</feature>
<evidence type="ECO:0000256" key="12">
    <source>
        <dbReference type="SAM" id="MobiDB-lite"/>
    </source>
</evidence>
<dbReference type="GO" id="GO:0008270">
    <property type="term" value="F:zinc ion binding"/>
    <property type="evidence" value="ECO:0007669"/>
    <property type="project" value="UniProtKB-UniRule"/>
</dbReference>
<feature type="domain" description="C2H2-type" evidence="13">
    <location>
        <begin position="300"/>
        <end position="327"/>
    </location>
</feature>
<accession>A0A7R8UFV7</accession>
<dbReference type="Pfam" id="PF07776">
    <property type="entry name" value="zf-AD"/>
    <property type="match status" value="1"/>
</dbReference>
<dbReference type="Pfam" id="PF00096">
    <property type="entry name" value="zf-C2H2"/>
    <property type="match status" value="6"/>
</dbReference>
<feature type="domain" description="ZAD" evidence="14">
    <location>
        <begin position="5"/>
        <end position="89"/>
    </location>
</feature>
<keyword evidence="6" id="KW-0805">Transcription regulation</keyword>
<feature type="domain" description="C2H2-type" evidence="13">
    <location>
        <begin position="386"/>
        <end position="413"/>
    </location>
</feature>
<dbReference type="OMA" id="ANICRAC"/>
<proteinExistence type="predicted"/>
<dbReference type="InterPro" id="IPR050331">
    <property type="entry name" value="Zinc_finger"/>
</dbReference>
<evidence type="ECO:0000256" key="8">
    <source>
        <dbReference type="ARBA" id="ARBA00023163"/>
    </source>
</evidence>
<protein>
    <submittedName>
        <fullName evidence="15">Uncharacterized protein</fullName>
    </submittedName>
</protein>